<keyword evidence="4" id="KW-1185">Reference proteome</keyword>
<proteinExistence type="predicted"/>
<evidence type="ECO:0000313" key="4">
    <source>
        <dbReference type="Proteomes" id="UP000501939"/>
    </source>
</evidence>
<feature type="compositionally biased region" description="Polar residues" evidence="1">
    <location>
        <begin position="34"/>
        <end position="60"/>
    </location>
</feature>
<protein>
    <submittedName>
        <fullName evidence="3">Uncharacterized protein</fullName>
    </submittedName>
</protein>
<dbReference type="Proteomes" id="UP000501939">
    <property type="component" value="Chromosome"/>
</dbReference>
<evidence type="ECO:0000313" key="3">
    <source>
        <dbReference type="EMBL" id="QIO08221.1"/>
    </source>
</evidence>
<dbReference type="AlphaFoldDB" id="A0A6G8S259"/>
<organism evidence="3 4">
    <name type="scientific">Acinetobacter lanii</name>
    <dbReference type="NCBI Taxonomy" id="2715163"/>
    <lineage>
        <taxon>Bacteria</taxon>
        <taxon>Pseudomonadati</taxon>
        <taxon>Pseudomonadota</taxon>
        <taxon>Gammaproteobacteria</taxon>
        <taxon>Moraxellales</taxon>
        <taxon>Moraxellaceae</taxon>
        <taxon>Acinetobacter</taxon>
    </lineage>
</organism>
<gene>
    <name evidence="3" type="ORF">G8D99_03750</name>
</gene>
<reference evidence="3 4" key="1">
    <citation type="submission" date="2020-03" db="EMBL/GenBank/DDBJ databases">
        <authorList>
            <person name="Zhu W."/>
        </authorList>
    </citation>
    <scope>NUCLEOTIDE SEQUENCE [LARGE SCALE GENOMIC DNA]</scope>
    <source>
        <strain evidence="3 4">185</strain>
    </source>
</reference>
<evidence type="ECO:0000256" key="1">
    <source>
        <dbReference type="SAM" id="MobiDB-lite"/>
    </source>
</evidence>
<sequence length="77" mass="7920">MKLVKTLLATTLAITAFSTFAATPKEKDQKADNVISSSKEQPVNAETSAAGQPTTAQPSTDVAAEETTAPTTAQPAQ</sequence>
<feature type="chain" id="PRO_5026126444" evidence="2">
    <location>
        <begin position="22"/>
        <end position="77"/>
    </location>
</feature>
<dbReference type="RefSeq" id="WP_166322759.1">
    <property type="nucleotide sequence ID" value="NZ_CP049916.1"/>
</dbReference>
<keyword evidence="2" id="KW-0732">Signal</keyword>
<feature type="compositionally biased region" description="Low complexity" evidence="1">
    <location>
        <begin position="65"/>
        <end position="77"/>
    </location>
</feature>
<dbReference type="EMBL" id="CP049916">
    <property type="protein sequence ID" value="QIO08221.1"/>
    <property type="molecule type" value="Genomic_DNA"/>
</dbReference>
<name>A0A6G8S259_9GAMM</name>
<feature type="region of interest" description="Disordered" evidence="1">
    <location>
        <begin position="22"/>
        <end position="77"/>
    </location>
</feature>
<dbReference type="KEGG" id="alj:G8D99_03750"/>
<accession>A0A6G8S259</accession>
<feature type="signal peptide" evidence="2">
    <location>
        <begin position="1"/>
        <end position="21"/>
    </location>
</feature>
<evidence type="ECO:0000256" key="2">
    <source>
        <dbReference type="SAM" id="SignalP"/>
    </source>
</evidence>